<evidence type="ECO:0000313" key="1">
    <source>
        <dbReference type="EMBL" id="SFK01999.1"/>
    </source>
</evidence>
<organism evidence="1 2">
    <name type="scientific">Pseudovibrio ascidiaceicola</name>
    <dbReference type="NCBI Taxonomy" id="285279"/>
    <lineage>
        <taxon>Bacteria</taxon>
        <taxon>Pseudomonadati</taxon>
        <taxon>Pseudomonadota</taxon>
        <taxon>Alphaproteobacteria</taxon>
        <taxon>Hyphomicrobiales</taxon>
        <taxon>Stappiaceae</taxon>
        <taxon>Pseudovibrio</taxon>
    </lineage>
</organism>
<dbReference type="InterPro" id="IPR029063">
    <property type="entry name" value="SAM-dependent_MTases_sf"/>
</dbReference>
<dbReference type="Proteomes" id="UP000199598">
    <property type="component" value="Unassembled WGS sequence"/>
</dbReference>
<dbReference type="EMBL" id="FOSK01000001">
    <property type="protein sequence ID" value="SFK01999.1"/>
    <property type="molecule type" value="Genomic_DNA"/>
</dbReference>
<dbReference type="SUPFAM" id="SSF53335">
    <property type="entry name" value="S-adenosyl-L-methionine-dependent methyltransferases"/>
    <property type="match status" value="1"/>
</dbReference>
<evidence type="ECO:0008006" key="3">
    <source>
        <dbReference type="Google" id="ProtNLM"/>
    </source>
</evidence>
<comment type="caution">
    <text evidence="1">The sequence shown here is derived from an EMBL/GenBank/DDBJ whole genome shotgun (WGS) entry which is preliminary data.</text>
</comment>
<dbReference type="Gene3D" id="3.40.50.150">
    <property type="entry name" value="Vaccinia Virus protein VP39"/>
    <property type="match status" value="1"/>
</dbReference>
<protein>
    <recommendedName>
        <fullName evidence="3">Methyltransferase domain-containing protein</fullName>
    </recommendedName>
</protein>
<gene>
    <name evidence="1" type="ORF">SAMN04488518_101794</name>
</gene>
<accession>A0A1I3W3V4</accession>
<sequence length="273" mass="30215">MSGFSSEWLSLRRKADRRARNKDVMKKFCSWLVEHAPKGGPLRLIDVGAGTGSFLQDLAEHIDSNREQVWLLIDNDPELLKVAKRISPPLPHTRTKTDVCELTDTGSLDILEGHHGVVTSAFLDLVSANWLDSFVARMRQLKLPFLAGLSYNGILLSKPHHPTDRLIQRAFNQHQATDKGFGSALGPLGGFHARERLLKAGYTCFTGRSDWVCAPEDDALQLELIKGWAEAAREVGVSDAIVDDWLEYRLAALGKGKSQLQVGHVDIVGLPPH</sequence>
<evidence type="ECO:0000313" key="2">
    <source>
        <dbReference type="Proteomes" id="UP000199598"/>
    </source>
</evidence>
<dbReference type="RefSeq" id="WP_093516845.1">
    <property type="nucleotide sequence ID" value="NZ_FOSK01000001.1"/>
</dbReference>
<name>A0A1I3W3V4_9HYPH</name>
<reference evidence="1 2" key="1">
    <citation type="submission" date="2016-10" db="EMBL/GenBank/DDBJ databases">
        <authorList>
            <person name="Varghese N."/>
            <person name="Submissions S."/>
        </authorList>
    </citation>
    <scope>NUCLEOTIDE SEQUENCE [LARGE SCALE GENOMIC DNA]</scope>
    <source>
        <strain evidence="1 2">DSM 16392</strain>
    </source>
</reference>
<keyword evidence="2" id="KW-1185">Reference proteome</keyword>
<proteinExistence type="predicted"/>